<gene>
    <name evidence="3" type="primary">CDKL3</name>
    <name evidence="3" type="ORF">CM83_60734</name>
</gene>
<keyword evidence="1" id="KW-0378">Hydrolase</keyword>
<dbReference type="InterPro" id="IPR021109">
    <property type="entry name" value="Peptidase_aspartic_dom_sf"/>
</dbReference>
<dbReference type="InterPro" id="IPR001995">
    <property type="entry name" value="Peptidase_A2_cat"/>
</dbReference>
<name>A0A0A9WKL3_LYGHE</name>
<reference evidence="3" key="2">
    <citation type="submission" date="2014-07" db="EMBL/GenBank/DDBJ databases">
        <authorList>
            <person name="Hull J."/>
        </authorList>
    </citation>
    <scope>NUCLEOTIDE SEQUENCE</scope>
</reference>
<protein>
    <submittedName>
        <fullName evidence="3">Cyclin-dependent kinase-like 3</fullName>
    </submittedName>
</protein>
<proteinExistence type="predicted"/>
<accession>A0A0A9WKL3</accession>
<keyword evidence="3" id="KW-0808">Transferase</keyword>
<dbReference type="PROSITE" id="PS50175">
    <property type="entry name" value="ASP_PROT_RETROV"/>
    <property type="match status" value="1"/>
</dbReference>
<dbReference type="GO" id="GO:0006508">
    <property type="term" value="P:proteolysis"/>
    <property type="evidence" value="ECO:0007669"/>
    <property type="project" value="InterPro"/>
</dbReference>
<sequence length="106" mass="12202">RQHAVHQLIKTAHSKQPHQLFICCDHPIESTNVEFLVDTGSDTSLLPNSLIKRKRRSTHPLIAEISPITTYRTPRGIRAQLGRHYFCVRTGFALWRWCVLSVEGRT</sequence>
<evidence type="ECO:0000313" key="3">
    <source>
        <dbReference type="EMBL" id="JAG07956.1"/>
    </source>
</evidence>
<feature type="non-terminal residue" evidence="3">
    <location>
        <position position="1"/>
    </location>
</feature>
<dbReference type="GO" id="GO:0004190">
    <property type="term" value="F:aspartic-type endopeptidase activity"/>
    <property type="evidence" value="ECO:0007669"/>
    <property type="project" value="InterPro"/>
</dbReference>
<reference evidence="3" key="1">
    <citation type="journal article" date="2014" name="PLoS ONE">
        <title>Transcriptome-Based Identification of ABC Transporters in the Western Tarnished Plant Bug Lygus hesperus.</title>
        <authorList>
            <person name="Hull J.J."/>
            <person name="Chaney K."/>
            <person name="Geib S.M."/>
            <person name="Fabrick J.A."/>
            <person name="Brent C.S."/>
            <person name="Walsh D."/>
            <person name="Lavine L.C."/>
        </authorList>
    </citation>
    <scope>NUCLEOTIDE SEQUENCE</scope>
</reference>
<feature type="non-terminal residue" evidence="3">
    <location>
        <position position="106"/>
    </location>
</feature>
<dbReference type="EMBL" id="GBHO01035648">
    <property type="protein sequence ID" value="JAG07956.1"/>
    <property type="molecule type" value="Transcribed_RNA"/>
</dbReference>
<evidence type="ECO:0000259" key="2">
    <source>
        <dbReference type="PROSITE" id="PS50175"/>
    </source>
</evidence>
<keyword evidence="3" id="KW-0418">Kinase</keyword>
<dbReference type="AlphaFoldDB" id="A0A0A9WKL3"/>
<evidence type="ECO:0000256" key="1">
    <source>
        <dbReference type="ARBA" id="ARBA00022801"/>
    </source>
</evidence>
<dbReference type="SUPFAM" id="SSF50630">
    <property type="entry name" value="Acid proteases"/>
    <property type="match status" value="1"/>
</dbReference>
<dbReference type="InterPro" id="IPR001969">
    <property type="entry name" value="Aspartic_peptidase_AS"/>
</dbReference>
<dbReference type="GO" id="GO:0016301">
    <property type="term" value="F:kinase activity"/>
    <property type="evidence" value="ECO:0007669"/>
    <property type="project" value="UniProtKB-KW"/>
</dbReference>
<dbReference type="PROSITE" id="PS00141">
    <property type="entry name" value="ASP_PROTEASE"/>
    <property type="match status" value="1"/>
</dbReference>
<feature type="domain" description="Peptidase A2" evidence="2">
    <location>
        <begin position="33"/>
        <end position="106"/>
    </location>
</feature>
<organism evidence="3">
    <name type="scientific">Lygus hesperus</name>
    <name type="common">Western plant bug</name>
    <dbReference type="NCBI Taxonomy" id="30085"/>
    <lineage>
        <taxon>Eukaryota</taxon>
        <taxon>Metazoa</taxon>
        <taxon>Ecdysozoa</taxon>
        <taxon>Arthropoda</taxon>
        <taxon>Hexapoda</taxon>
        <taxon>Insecta</taxon>
        <taxon>Pterygota</taxon>
        <taxon>Neoptera</taxon>
        <taxon>Paraneoptera</taxon>
        <taxon>Hemiptera</taxon>
        <taxon>Heteroptera</taxon>
        <taxon>Panheteroptera</taxon>
        <taxon>Cimicomorpha</taxon>
        <taxon>Miridae</taxon>
        <taxon>Mirini</taxon>
        <taxon>Lygus</taxon>
    </lineage>
</organism>